<dbReference type="OrthoDB" id="10472964at2759"/>
<accession>A0A0V1BKJ1</accession>
<evidence type="ECO:0000313" key="2">
    <source>
        <dbReference type="Proteomes" id="UP000054776"/>
    </source>
</evidence>
<comment type="caution">
    <text evidence="1">The sequence shown here is derived from an EMBL/GenBank/DDBJ whole genome shotgun (WGS) entry which is preliminary data.</text>
</comment>
<organism evidence="1 2">
    <name type="scientific">Trichinella spiralis</name>
    <name type="common">Trichina worm</name>
    <dbReference type="NCBI Taxonomy" id="6334"/>
    <lineage>
        <taxon>Eukaryota</taxon>
        <taxon>Metazoa</taxon>
        <taxon>Ecdysozoa</taxon>
        <taxon>Nematoda</taxon>
        <taxon>Enoplea</taxon>
        <taxon>Dorylaimia</taxon>
        <taxon>Trichinellida</taxon>
        <taxon>Trichinellidae</taxon>
        <taxon>Trichinella</taxon>
    </lineage>
</organism>
<dbReference type="EMBL" id="JYDH01000033">
    <property type="protein sequence ID" value="KRY37520.1"/>
    <property type="molecule type" value="Genomic_DNA"/>
</dbReference>
<sequence>MRQERKRIFGLTDGGEVSSTTLALRNGIMPTEACFKLGQYKRFVWLILEEMFHIRVSTLTRFENHCLS</sequence>
<gene>
    <name evidence="1" type="ORF">T01_14968</name>
</gene>
<name>A0A0V1BKJ1_TRISP</name>
<protein>
    <submittedName>
        <fullName evidence="1">Uncharacterized protein</fullName>
    </submittedName>
</protein>
<reference evidence="1 2" key="1">
    <citation type="submission" date="2015-01" db="EMBL/GenBank/DDBJ databases">
        <title>Evolution of Trichinella species and genotypes.</title>
        <authorList>
            <person name="Korhonen P.K."/>
            <person name="Edoardo P."/>
            <person name="Giuseppe L.R."/>
            <person name="Gasser R.B."/>
        </authorList>
    </citation>
    <scope>NUCLEOTIDE SEQUENCE [LARGE SCALE GENOMIC DNA]</scope>
    <source>
        <strain evidence="1">ISS3</strain>
    </source>
</reference>
<keyword evidence="2" id="KW-1185">Reference proteome</keyword>
<dbReference type="InParanoid" id="A0A0V1BKJ1"/>
<proteinExistence type="predicted"/>
<dbReference type="AlphaFoldDB" id="A0A0V1BKJ1"/>
<dbReference type="Proteomes" id="UP000054776">
    <property type="component" value="Unassembled WGS sequence"/>
</dbReference>
<evidence type="ECO:0000313" key="1">
    <source>
        <dbReference type="EMBL" id="KRY37520.1"/>
    </source>
</evidence>